<comment type="caution">
    <text evidence="2">The sequence shown here is derived from an EMBL/GenBank/DDBJ whole genome shotgun (WGS) entry which is preliminary data.</text>
</comment>
<feature type="region of interest" description="Disordered" evidence="1">
    <location>
        <begin position="28"/>
        <end position="71"/>
    </location>
</feature>
<evidence type="ECO:0000313" key="3">
    <source>
        <dbReference type="Proteomes" id="UP001190700"/>
    </source>
</evidence>
<dbReference type="EMBL" id="LGRX02019806">
    <property type="protein sequence ID" value="KAK3258124.1"/>
    <property type="molecule type" value="Genomic_DNA"/>
</dbReference>
<evidence type="ECO:0000256" key="1">
    <source>
        <dbReference type="SAM" id="MobiDB-lite"/>
    </source>
</evidence>
<dbReference type="Proteomes" id="UP001190700">
    <property type="component" value="Unassembled WGS sequence"/>
</dbReference>
<feature type="compositionally biased region" description="Basic and acidic residues" evidence="1">
    <location>
        <begin position="28"/>
        <end position="48"/>
    </location>
</feature>
<name>A0AAE0KRU7_9CHLO</name>
<feature type="compositionally biased region" description="Basic and acidic residues" evidence="1">
    <location>
        <begin position="56"/>
        <end position="67"/>
    </location>
</feature>
<sequence length="360" mass="39878">MNPDDNNYNALHKGMHNLVQLHNADARDSLYRPRVEPEKVYQDPEKPRRVNVNRKTPSEQDDHKAASESKIQPVGSEMYGKTFDRVGHNPAWTFAKELGEDGRIFRAAKLCFRGGLLVLLLGGLFMVAETNDYVKGVRPFWRLAPPEAEEGADEETIQQIQRGRLQLKAQEILLAGKSEEARVQMGALDDVEVLPIQGVMPGWRNYTETLGQELKSMSTHGVRTLIVGDEFVEMWGGKLNGKNCTGCEEVKSLFAANSLEVVRRGGWNGGQSSYGTVVSAVYGDSANNLLFRVMMEDGFAGLSPLVCAIYIGMHDLEQGKTARETAAGIRAVLKVLTSCHTLLQHPRPFEPVIGLWPVCS</sequence>
<reference evidence="2 3" key="1">
    <citation type="journal article" date="2015" name="Genome Biol. Evol.">
        <title>Comparative Genomics of a Bacterivorous Green Alga Reveals Evolutionary Causalities and Consequences of Phago-Mixotrophic Mode of Nutrition.</title>
        <authorList>
            <person name="Burns J.A."/>
            <person name="Paasch A."/>
            <person name="Narechania A."/>
            <person name="Kim E."/>
        </authorList>
    </citation>
    <scope>NUCLEOTIDE SEQUENCE [LARGE SCALE GENOMIC DNA]</scope>
    <source>
        <strain evidence="2 3">PLY_AMNH</strain>
    </source>
</reference>
<accession>A0AAE0KRU7</accession>
<proteinExistence type="predicted"/>
<evidence type="ECO:0000313" key="2">
    <source>
        <dbReference type="EMBL" id="KAK3258124.1"/>
    </source>
</evidence>
<keyword evidence="3" id="KW-1185">Reference proteome</keyword>
<dbReference type="AlphaFoldDB" id="A0AAE0KRU7"/>
<organism evidence="2 3">
    <name type="scientific">Cymbomonas tetramitiformis</name>
    <dbReference type="NCBI Taxonomy" id="36881"/>
    <lineage>
        <taxon>Eukaryota</taxon>
        <taxon>Viridiplantae</taxon>
        <taxon>Chlorophyta</taxon>
        <taxon>Pyramimonadophyceae</taxon>
        <taxon>Pyramimonadales</taxon>
        <taxon>Pyramimonadaceae</taxon>
        <taxon>Cymbomonas</taxon>
    </lineage>
</organism>
<protein>
    <submittedName>
        <fullName evidence="2">Uncharacterized protein</fullName>
    </submittedName>
</protein>
<gene>
    <name evidence="2" type="ORF">CYMTET_32819</name>
</gene>
<dbReference type="SUPFAM" id="SSF52266">
    <property type="entry name" value="SGNH hydrolase"/>
    <property type="match status" value="1"/>
</dbReference>